<dbReference type="Pfam" id="PF08264">
    <property type="entry name" value="Anticodon_1"/>
    <property type="match status" value="1"/>
</dbReference>
<dbReference type="SUPFAM" id="SSF52374">
    <property type="entry name" value="Nucleotidylyl transferase"/>
    <property type="match status" value="1"/>
</dbReference>
<dbReference type="Pfam" id="PF13603">
    <property type="entry name" value="tRNA-synt_1_2"/>
    <property type="match status" value="1"/>
</dbReference>
<dbReference type="InterPro" id="IPR014729">
    <property type="entry name" value="Rossmann-like_a/b/a_fold"/>
</dbReference>
<dbReference type="EMBL" id="JAYGIL010000019">
    <property type="protein sequence ID" value="MEA5404315.1"/>
    <property type="molecule type" value="Genomic_DNA"/>
</dbReference>
<dbReference type="SUPFAM" id="SSF47323">
    <property type="entry name" value="Anticodon-binding domain of a subclass of class I aminoacyl-tRNA synthetases"/>
    <property type="match status" value="1"/>
</dbReference>
<evidence type="ECO:0000256" key="1">
    <source>
        <dbReference type="ARBA" id="ARBA00005594"/>
    </source>
</evidence>
<dbReference type="Pfam" id="PF00133">
    <property type="entry name" value="tRNA-synt_1"/>
    <property type="match status" value="1"/>
</dbReference>
<feature type="domain" description="Aminoacyl-tRNA synthetase class Ia" evidence="11">
    <location>
        <begin position="12"/>
        <end position="144"/>
    </location>
</feature>
<evidence type="ECO:0000313" key="14">
    <source>
        <dbReference type="EMBL" id="MEA5404315.1"/>
    </source>
</evidence>
<reference evidence="14 15" key="1">
    <citation type="submission" date="2023-12" db="EMBL/GenBank/DDBJ databases">
        <title>Novel species of the genus Arcicella isolated from rivers.</title>
        <authorList>
            <person name="Lu H."/>
        </authorList>
    </citation>
    <scope>NUCLEOTIDE SEQUENCE [LARGE SCALE GENOMIC DNA]</scope>
    <source>
        <strain evidence="14 15">DC2W</strain>
    </source>
</reference>
<evidence type="ECO:0000256" key="9">
    <source>
        <dbReference type="HAMAP-Rule" id="MF_00049"/>
    </source>
</evidence>
<comment type="similarity">
    <text evidence="1 9 10">Belongs to the class-I aminoacyl-tRNA synthetase family.</text>
</comment>
<dbReference type="InterPro" id="IPR009080">
    <property type="entry name" value="tRNAsynth_Ia_anticodon-bd"/>
</dbReference>
<name>A0ABU5S785_9BACT</name>
<dbReference type="InterPro" id="IPR009008">
    <property type="entry name" value="Val/Leu/Ile-tRNA-synth_edit"/>
</dbReference>
<evidence type="ECO:0000256" key="3">
    <source>
        <dbReference type="ARBA" id="ARBA00022598"/>
    </source>
</evidence>
<dbReference type="PANTHER" id="PTHR43740">
    <property type="entry name" value="LEUCYL-TRNA SYNTHETASE"/>
    <property type="match status" value="1"/>
</dbReference>
<keyword evidence="7 9" id="KW-0030">Aminoacyl-tRNA synthetase</keyword>
<dbReference type="Proteomes" id="UP001303899">
    <property type="component" value="Unassembled WGS sequence"/>
</dbReference>
<dbReference type="NCBIfam" id="TIGR00396">
    <property type="entry name" value="leuS_bact"/>
    <property type="match status" value="1"/>
</dbReference>
<dbReference type="GO" id="GO:0004823">
    <property type="term" value="F:leucine-tRNA ligase activity"/>
    <property type="evidence" value="ECO:0007669"/>
    <property type="project" value="UniProtKB-EC"/>
</dbReference>
<dbReference type="PROSITE" id="PS00178">
    <property type="entry name" value="AA_TRNA_LIGASE_I"/>
    <property type="match status" value="1"/>
</dbReference>
<keyword evidence="15" id="KW-1185">Reference proteome</keyword>
<evidence type="ECO:0000259" key="11">
    <source>
        <dbReference type="Pfam" id="PF00133"/>
    </source>
</evidence>
<keyword evidence="3 9" id="KW-0436">Ligase</keyword>
<evidence type="ECO:0000256" key="7">
    <source>
        <dbReference type="ARBA" id="ARBA00023146"/>
    </source>
</evidence>
<comment type="subcellular location">
    <subcellularLocation>
        <location evidence="9">Cytoplasm</location>
    </subcellularLocation>
</comment>
<sequence length="935" mass="106803">MEYNFKETEQKWRKFWEENQTYKTEINHDKPKYYVLDMFPYPSGAGLHVGHPLGYIASDIIARYKRLKGFNVLHPMGFDSFGLPAEQYAIQTGQHPAITTEENITTYIRQLKQIGFSYDWSREVRTSDAKYYKWTQWIFMQLFKHYYDKDANKALPIASLVERFAVSGNKGVNAVCDEDTPNFTAEEWNGMNEQEQQTLLLKFRLTFPDDSVVNWCPALGTVLANDEIKDGVSERGGYPVEQKKMKQWAMRITAYADRLIDGLNEVDWSDALKEQQRNWIGRSTGASVKFKVDASTVQENAPEFIEVFTTRVDTIYGVSFMVIAPEHEYVPFLTTPEQKATVDEYVKWVASRTELDRMSEVKKVTGAFTGSYVINPFNDEKVPIFLADYVLAGYGTGAVMGVPSGDQRDWNFATHFDLPIVPILDAQKDIDQQADNTKEGKYINSGIIDGMEYKEATAILTKWLEEKGIGKGKIQYRLRNAVFSRQRYWGEPVPAYFKDGLPYLIEESELPLELPVIDKYLPTETGEPPLGRAEGWKYKGEYEYELSTMPGWAGSSWYWYRYMDAQNEQEFASQEAINYWKAVDLYLGGSEHATGHLLYSRFWNKFLKDLGLVPEEEFAKKLINQGMIQGRSNFVYRVKSSVGEGKNPVFVSFGLKEQYETTPIHVDVNIVSNEVLDVTAFKNWRSDFENAEFILEDGKYICGVEVEKMSKSKYNVVNPDVLVDKVGADTLRLYEMFLGPLEQAKPWNTNGIDGSFRFIKKVWRLFYDDLGNFKVKDEAPTPAELKVLHTCIKKVEEDLERYSFNTVVSTLMICVNDLGSLKCAKKAILQELVILMSPYTPHIAEELWVLLGNEAGTISYATFPKFNASLLVEANFDYPISINGKVRANISFPTDSIPADIEAGVLANEVVQKWLDGKAPKKVIVVPKRIVNVVL</sequence>
<evidence type="ECO:0000259" key="13">
    <source>
        <dbReference type="Pfam" id="PF13603"/>
    </source>
</evidence>
<dbReference type="CDD" id="cd07958">
    <property type="entry name" value="Anticodon_Ia_Leu_BEm"/>
    <property type="match status" value="1"/>
</dbReference>
<evidence type="ECO:0000256" key="6">
    <source>
        <dbReference type="ARBA" id="ARBA00022917"/>
    </source>
</evidence>
<dbReference type="PRINTS" id="PR00985">
    <property type="entry name" value="TRNASYNTHLEU"/>
</dbReference>
<feature type="domain" description="Methionyl/Valyl/Leucyl/Isoleucyl-tRNA synthetase anticodon-binding" evidence="12">
    <location>
        <begin position="785"/>
        <end position="894"/>
    </location>
</feature>
<proteinExistence type="inferred from homology"/>
<dbReference type="InterPro" id="IPR002300">
    <property type="entry name" value="aa-tRNA-synth_Ia"/>
</dbReference>
<protein>
    <recommendedName>
        <fullName evidence="9">Leucine--tRNA ligase</fullName>
        <ecNumber evidence="9">6.1.1.4</ecNumber>
    </recommendedName>
    <alternativeName>
        <fullName evidence="9">Leucyl-tRNA synthetase</fullName>
        <shortName evidence="9">LeuRS</shortName>
    </alternativeName>
</protein>
<keyword evidence="2 9" id="KW-0963">Cytoplasm</keyword>
<evidence type="ECO:0000256" key="8">
    <source>
        <dbReference type="ARBA" id="ARBA00047469"/>
    </source>
</evidence>
<comment type="catalytic activity">
    <reaction evidence="8 9">
        <text>tRNA(Leu) + L-leucine + ATP = L-leucyl-tRNA(Leu) + AMP + diphosphate</text>
        <dbReference type="Rhea" id="RHEA:11688"/>
        <dbReference type="Rhea" id="RHEA-COMP:9613"/>
        <dbReference type="Rhea" id="RHEA-COMP:9622"/>
        <dbReference type="ChEBI" id="CHEBI:30616"/>
        <dbReference type="ChEBI" id="CHEBI:33019"/>
        <dbReference type="ChEBI" id="CHEBI:57427"/>
        <dbReference type="ChEBI" id="CHEBI:78442"/>
        <dbReference type="ChEBI" id="CHEBI:78494"/>
        <dbReference type="ChEBI" id="CHEBI:456215"/>
        <dbReference type="EC" id="6.1.1.4"/>
    </reaction>
</comment>
<feature type="binding site" evidence="9">
    <location>
        <position position="711"/>
    </location>
    <ligand>
        <name>ATP</name>
        <dbReference type="ChEBI" id="CHEBI:30616"/>
    </ligand>
</feature>
<dbReference type="InterPro" id="IPR025709">
    <property type="entry name" value="Leu_tRNA-synth_edit"/>
</dbReference>
<dbReference type="RefSeq" id="WP_323697642.1">
    <property type="nucleotide sequence ID" value="NZ_JAYGIL010000019.1"/>
</dbReference>
<dbReference type="HAMAP" id="MF_00049_B">
    <property type="entry name" value="Leu_tRNA_synth_B"/>
    <property type="match status" value="1"/>
</dbReference>
<keyword evidence="6 9" id="KW-0648">Protein biosynthesis</keyword>
<feature type="short sequence motif" description="'KMSKS' region" evidence="9">
    <location>
        <begin position="708"/>
        <end position="712"/>
    </location>
</feature>
<evidence type="ECO:0000313" key="15">
    <source>
        <dbReference type="Proteomes" id="UP001303899"/>
    </source>
</evidence>
<keyword evidence="5 9" id="KW-0067">ATP-binding</keyword>
<feature type="domain" description="Leucyl-tRNA synthetase editing" evidence="13">
    <location>
        <begin position="277"/>
        <end position="464"/>
    </location>
</feature>
<dbReference type="InterPro" id="IPR013155">
    <property type="entry name" value="M/V/L/I-tRNA-synth_anticd-bd"/>
</dbReference>
<gene>
    <name evidence="9 14" type="primary">leuS</name>
    <name evidence="14" type="ORF">VB776_15390</name>
</gene>
<dbReference type="EC" id="6.1.1.4" evidence="9"/>
<evidence type="ECO:0000256" key="4">
    <source>
        <dbReference type="ARBA" id="ARBA00022741"/>
    </source>
</evidence>
<organism evidence="14 15">
    <name type="scientific">Arcicella gelida</name>
    <dbReference type="NCBI Taxonomy" id="2984195"/>
    <lineage>
        <taxon>Bacteria</taxon>
        <taxon>Pseudomonadati</taxon>
        <taxon>Bacteroidota</taxon>
        <taxon>Cytophagia</taxon>
        <taxon>Cytophagales</taxon>
        <taxon>Flectobacillaceae</taxon>
        <taxon>Arcicella</taxon>
    </lineage>
</organism>
<evidence type="ECO:0000256" key="5">
    <source>
        <dbReference type="ARBA" id="ARBA00022840"/>
    </source>
</evidence>
<dbReference type="InterPro" id="IPR001412">
    <property type="entry name" value="aa-tRNA-synth_I_CS"/>
</dbReference>
<evidence type="ECO:0000256" key="2">
    <source>
        <dbReference type="ARBA" id="ARBA00022490"/>
    </source>
</evidence>
<comment type="caution">
    <text evidence="14">The sequence shown here is derived from an EMBL/GenBank/DDBJ whole genome shotgun (WGS) entry which is preliminary data.</text>
</comment>
<keyword evidence="4 9" id="KW-0547">Nucleotide-binding</keyword>
<evidence type="ECO:0000259" key="12">
    <source>
        <dbReference type="Pfam" id="PF08264"/>
    </source>
</evidence>
<evidence type="ECO:0000256" key="10">
    <source>
        <dbReference type="RuleBase" id="RU363035"/>
    </source>
</evidence>
<dbReference type="Gene3D" id="3.40.50.620">
    <property type="entry name" value="HUPs"/>
    <property type="match status" value="3"/>
</dbReference>
<comment type="caution">
    <text evidence="9">Lacks conserved residue(s) required for the propagation of feature annotation.</text>
</comment>
<dbReference type="PANTHER" id="PTHR43740:SF2">
    <property type="entry name" value="LEUCINE--TRNA LIGASE, MITOCHONDRIAL"/>
    <property type="match status" value="1"/>
</dbReference>
<dbReference type="SUPFAM" id="SSF50677">
    <property type="entry name" value="ValRS/IleRS/LeuRS editing domain"/>
    <property type="match status" value="1"/>
</dbReference>
<dbReference type="Gene3D" id="1.10.730.10">
    <property type="entry name" value="Isoleucyl-tRNA Synthetase, Domain 1"/>
    <property type="match status" value="2"/>
</dbReference>
<accession>A0ABU5S785</accession>
<dbReference type="InterPro" id="IPR002302">
    <property type="entry name" value="Leu-tRNA-ligase"/>
</dbReference>